<organism evidence="3 4">
    <name type="scientific">Candidatus Methylocalor cossyra</name>
    <dbReference type="NCBI Taxonomy" id="3108543"/>
    <lineage>
        <taxon>Bacteria</taxon>
        <taxon>Pseudomonadati</taxon>
        <taxon>Pseudomonadota</taxon>
        <taxon>Gammaproteobacteria</taxon>
        <taxon>Methylococcales</taxon>
        <taxon>Methylococcaceae</taxon>
        <taxon>Candidatus Methylocalor</taxon>
    </lineage>
</organism>
<evidence type="ECO:0000256" key="1">
    <source>
        <dbReference type="ARBA" id="ARBA00009600"/>
    </source>
</evidence>
<comment type="similarity">
    <text evidence="1 2">Belongs to the UPF0301 (AlgH) family.</text>
</comment>
<dbReference type="NCBIfam" id="NF001266">
    <property type="entry name" value="PRK00228.1-1"/>
    <property type="match status" value="1"/>
</dbReference>
<dbReference type="Proteomes" id="UP001497493">
    <property type="component" value="Chromosome"/>
</dbReference>
<dbReference type="HAMAP" id="MF_00758">
    <property type="entry name" value="UPF0301"/>
    <property type="match status" value="1"/>
</dbReference>
<evidence type="ECO:0000313" key="4">
    <source>
        <dbReference type="Proteomes" id="UP001497493"/>
    </source>
</evidence>
<protein>
    <recommendedName>
        <fullName evidence="2">UPF0301 protein MECH1_V1_0582</fullName>
    </recommendedName>
</protein>
<proteinExistence type="inferred from homology"/>
<reference evidence="3 4" key="1">
    <citation type="submission" date="2024-04" db="EMBL/GenBank/DDBJ databases">
        <authorList>
            <person name="Cremers G."/>
        </authorList>
    </citation>
    <scope>NUCLEOTIDE SEQUENCE [LARGE SCALE GENOMIC DNA]</scope>
    <source>
        <strain evidence="3">MeCH1-AG</strain>
    </source>
</reference>
<dbReference type="InterPro" id="IPR003774">
    <property type="entry name" value="AlgH-like"/>
</dbReference>
<evidence type="ECO:0000256" key="2">
    <source>
        <dbReference type="HAMAP-Rule" id="MF_00758"/>
    </source>
</evidence>
<dbReference type="PANTHER" id="PTHR30327">
    <property type="entry name" value="UNCHARACTERIZED PROTEIN YQGE"/>
    <property type="match status" value="1"/>
</dbReference>
<dbReference type="PANTHER" id="PTHR30327:SF1">
    <property type="entry name" value="UPF0301 PROTEIN YQGE"/>
    <property type="match status" value="1"/>
</dbReference>
<dbReference type="Pfam" id="PF02622">
    <property type="entry name" value="DUF179"/>
    <property type="match status" value="1"/>
</dbReference>
<sequence length="191" mass="20809">MSMIEPIANLTNHFLIAMPGMTDPFFARTVTYLCQHGEEGALGIIINRPSELTLVDILEQMEIDLHEPAIGQIPVYFGGPVQPERGFVLHEPAAGDWNSTLKVSDSVSLTTSRDILEAIGQGEGPRKVLIALGYAGWGKGQLERELLENSWLTAPADLSILFNQPAENRWRAAAEWMGVDISLMTSAAGHG</sequence>
<dbReference type="SUPFAM" id="SSF143456">
    <property type="entry name" value="VC0467-like"/>
    <property type="match status" value="1"/>
</dbReference>
<evidence type="ECO:0000313" key="3">
    <source>
        <dbReference type="EMBL" id="CAL1239358.1"/>
    </source>
</evidence>
<dbReference type="EMBL" id="OZ026884">
    <property type="protein sequence ID" value="CAL1239358.1"/>
    <property type="molecule type" value="Genomic_DNA"/>
</dbReference>
<keyword evidence="4" id="KW-1185">Reference proteome</keyword>
<dbReference type="Gene3D" id="3.40.1740.10">
    <property type="entry name" value="VC0467-like"/>
    <property type="match status" value="1"/>
</dbReference>
<accession>A0ABM9NVF8</accession>
<name>A0ABM9NVF8_9GAMM</name>
<gene>
    <name evidence="3" type="ORF">MECH1_V1_0582</name>
</gene>